<evidence type="ECO:0000313" key="3">
    <source>
        <dbReference type="Proteomes" id="UP000693946"/>
    </source>
</evidence>
<evidence type="ECO:0000313" key="2">
    <source>
        <dbReference type="EMBL" id="KAG7489736.1"/>
    </source>
</evidence>
<comment type="caution">
    <text evidence="2">The sequence shown here is derived from an EMBL/GenBank/DDBJ whole genome shotgun (WGS) entry which is preliminary data.</text>
</comment>
<dbReference type="AlphaFoldDB" id="A0AAV6QHX7"/>
<feature type="region of interest" description="Disordered" evidence="1">
    <location>
        <begin position="1"/>
        <end position="73"/>
    </location>
</feature>
<reference evidence="2 3" key="1">
    <citation type="journal article" date="2021" name="Sci. Rep.">
        <title>Chromosome anchoring in Senegalese sole (Solea senegalensis) reveals sex-associated markers and genome rearrangements in flatfish.</title>
        <authorList>
            <person name="Guerrero-Cozar I."/>
            <person name="Gomez-Garrido J."/>
            <person name="Berbel C."/>
            <person name="Martinez-Blanch J.F."/>
            <person name="Alioto T."/>
            <person name="Claros M.G."/>
            <person name="Gagnaire P.A."/>
            <person name="Manchado M."/>
        </authorList>
    </citation>
    <scope>NUCLEOTIDE SEQUENCE [LARGE SCALE GENOMIC DNA]</scope>
    <source>
        <strain evidence="2">Sse05_10M</strain>
    </source>
</reference>
<protein>
    <submittedName>
        <fullName evidence="2">Uncharacterized protein</fullName>
    </submittedName>
</protein>
<gene>
    <name evidence="2" type="ORF">JOB18_019180</name>
</gene>
<dbReference type="Proteomes" id="UP000693946">
    <property type="component" value="Linkage Group LG5"/>
</dbReference>
<proteinExistence type="predicted"/>
<organism evidence="2 3">
    <name type="scientific">Solea senegalensis</name>
    <name type="common">Senegalese sole</name>
    <dbReference type="NCBI Taxonomy" id="28829"/>
    <lineage>
        <taxon>Eukaryota</taxon>
        <taxon>Metazoa</taxon>
        <taxon>Chordata</taxon>
        <taxon>Craniata</taxon>
        <taxon>Vertebrata</taxon>
        <taxon>Euteleostomi</taxon>
        <taxon>Actinopterygii</taxon>
        <taxon>Neopterygii</taxon>
        <taxon>Teleostei</taxon>
        <taxon>Neoteleostei</taxon>
        <taxon>Acanthomorphata</taxon>
        <taxon>Carangaria</taxon>
        <taxon>Pleuronectiformes</taxon>
        <taxon>Pleuronectoidei</taxon>
        <taxon>Soleidae</taxon>
        <taxon>Solea</taxon>
    </lineage>
</organism>
<feature type="compositionally biased region" description="Polar residues" evidence="1">
    <location>
        <begin position="40"/>
        <end position="64"/>
    </location>
</feature>
<dbReference type="EMBL" id="JAGKHQ010000017">
    <property type="protein sequence ID" value="KAG7489736.1"/>
    <property type="molecule type" value="Genomic_DNA"/>
</dbReference>
<name>A0AAV6QHX7_SOLSE</name>
<accession>A0AAV6QHX7</accession>
<evidence type="ECO:0000256" key="1">
    <source>
        <dbReference type="SAM" id="MobiDB-lite"/>
    </source>
</evidence>
<keyword evidence="3" id="KW-1185">Reference proteome</keyword>
<feature type="compositionally biased region" description="Polar residues" evidence="1">
    <location>
        <begin position="1"/>
        <end position="25"/>
    </location>
</feature>
<sequence length="131" mass="14738">MKSENTSSQMWTEVKNNSDTRNSSKMVDPDLPRQLLHAVQQRNGSTTAVTHPSSTEEPLTQSSGIIPGENHSDHNHVKSVQIQEPICKTCHLESTANKDHLLQLQFTNKIGATLHHQRQTRSENILFGRSF</sequence>